<evidence type="ECO:0000259" key="2">
    <source>
        <dbReference type="PROSITE" id="PS51272"/>
    </source>
</evidence>
<dbReference type="PROSITE" id="PS51272">
    <property type="entry name" value="SLH"/>
    <property type="match status" value="1"/>
</dbReference>
<evidence type="ECO:0000256" key="1">
    <source>
        <dbReference type="SAM" id="SignalP"/>
    </source>
</evidence>
<dbReference type="InterPro" id="IPR032599">
    <property type="entry name" value="YcdB/YcdC_rep_domain"/>
</dbReference>
<keyword evidence="1" id="KW-0732">Signal</keyword>
<accession>A0A1G7IIF2</accession>
<dbReference type="InterPro" id="IPR001119">
    <property type="entry name" value="SLH_dom"/>
</dbReference>
<name>A0A1G7IIF2_9BACL</name>
<evidence type="ECO:0000313" key="4">
    <source>
        <dbReference type="Proteomes" id="UP000198972"/>
    </source>
</evidence>
<sequence length="784" mass="87421">MKTRKMALLTVIALSLMLPQGLASANTVTVTTNASGSSSQMDAPLYTGDDSITAESENVKFSKDQAIAKIKELVPSLKNAKVEYAQLRENDTYMSNDSFLIWDIQWRNGDSYRDYNGTSTQLNANTGELINLYANFSSQEDASYYPPKLSREEAKEQAIKFISKVLPSLKITNLHLQDQYWNSTSTALFGPIQYSYFFTLNRNGIPSLDNVSMTIDSNGNITQYSSIAEGLEYPSATPKISKSAAEKKFNNEFNVELYYVPVIKKEVVQEWILGWRPSDESLYAIDAITGKRLNYSGESLSSTKNEKIAVPKSKSVFQPRTENTEMTSKEAVETIKKVAVIPSGRSLSSQTIGKDYNDSKRKVWRLLWQEDTPNIGQGYPLQTEGVVDAVTGQILDYRIENYGLSEGQESLPAPVKGTPLTKETAKQKAYEFINSLYPDASSKLKLLEFSGEDHYSKESGQYSYQFGLFVNDVPVSNALTSVNFDKYGRLTNYYADRITALDKITLSPVASVTKETALQTYSSLFKLDLKYSYSGGYYNSASSVPEIKLVYEVNTEGQDLYSNVLDANTGKWVKVNDYSVYGNKGIIADAVDLKGHWAEKDLTTLIEHKIIELDEESRINPDKQVTLGEWLTMMVKAVAPYYSSYTSYSYGGDESDKKPIAGVAPDNTYYDVVGFAAERKWIDWNQTLELEDKLTREQLAVSLASIVNYDKFTSFLNQDASLNQFSDTTSIQNRGAVALSLKLGLLQGQNGQINPKGNVTRADAATIIMNLVKLQGKMDQVISQ</sequence>
<feature type="signal peptide" evidence="1">
    <location>
        <begin position="1"/>
        <end position="25"/>
    </location>
</feature>
<dbReference type="RefSeq" id="WP_091227947.1">
    <property type="nucleotide sequence ID" value="NZ_FNBG01000006.1"/>
</dbReference>
<keyword evidence="4" id="KW-1185">Reference proteome</keyword>
<evidence type="ECO:0000313" key="3">
    <source>
        <dbReference type="EMBL" id="SDF12316.1"/>
    </source>
</evidence>
<dbReference type="STRING" id="670482.SAMN04488542_10613"/>
<organism evidence="3 4">
    <name type="scientific">Fontibacillus panacisegetis</name>
    <dbReference type="NCBI Taxonomy" id="670482"/>
    <lineage>
        <taxon>Bacteria</taxon>
        <taxon>Bacillati</taxon>
        <taxon>Bacillota</taxon>
        <taxon>Bacilli</taxon>
        <taxon>Bacillales</taxon>
        <taxon>Paenibacillaceae</taxon>
        <taxon>Fontibacillus</taxon>
    </lineage>
</organism>
<dbReference type="OrthoDB" id="2652191at2"/>
<dbReference type="Pfam" id="PF00395">
    <property type="entry name" value="SLH"/>
    <property type="match status" value="2"/>
</dbReference>
<dbReference type="Pfam" id="PF16244">
    <property type="entry name" value="DUF4901"/>
    <property type="match status" value="2"/>
</dbReference>
<protein>
    <submittedName>
        <fullName evidence="3">S-layer homology domain-containing protein</fullName>
    </submittedName>
</protein>
<dbReference type="EMBL" id="FNBG01000006">
    <property type="protein sequence ID" value="SDF12316.1"/>
    <property type="molecule type" value="Genomic_DNA"/>
</dbReference>
<dbReference type="Proteomes" id="UP000198972">
    <property type="component" value="Unassembled WGS sequence"/>
</dbReference>
<reference evidence="3 4" key="1">
    <citation type="submission" date="2016-10" db="EMBL/GenBank/DDBJ databases">
        <authorList>
            <person name="de Groot N.N."/>
        </authorList>
    </citation>
    <scope>NUCLEOTIDE SEQUENCE [LARGE SCALE GENOMIC DNA]</scope>
    <source>
        <strain evidence="3 4">DSM 28129</strain>
    </source>
</reference>
<feature type="domain" description="SLH" evidence="2">
    <location>
        <begin position="720"/>
        <end position="782"/>
    </location>
</feature>
<proteinExistence type="predicted"/>
<gene>
    <name evidence="3" type="ORF">SAMN04488542_10613</name>
</gene>
<feature type="chain" id="PRO_5011483661" evidence="1">
    <location>
        <begin position="26"/>
        <end position="784"/>
    </location>
</feature>
<dbReference type="AlphaFoldDB" id="A0A1G7IIF2"/>